<evidence type="ECO:0000256" key="4">
    <source>
        <dbReference type="PROSITE-ProRule" id="PRU00024"/>
    </source>
</evidence>
<keyword evidence="1" id="KW-0479">Metal-binding</keyword>
<dbReference type="InterPro" id="IPR006574">
    <property type="entry name" value="PRY"/>
</dbReference>
<evidence type="ECO:0000256" key="2">
    <source>
        <dbReference type="ARBA" id="ARBA00022771"/>
    </source>
</evidence>
<dbReference type="Gene3D" id="2.60.120.920">
    <property type="match status" value="1"/>
</dbReference>
<dbReference type="InterPro" id="IPR000315">
    <property type="entry name" value="Znf_B-box"/>
</dbReference>
<dbReference type="InterPro" id="IPR001870">
    <property type="entry name" value="B30.2/SPRY"/>
</dbReference>
<dbReference type="Gene3D" id="4.10.830.40">
    <property type="match status" value="1"/>
</dbReference>
<gene>
    <name evidence="8" type="ORF">EXN66_Car013728</name>
</gene>
<reference evidence="8 9" key="1">
    <citation type="submission" date="2019-02" db="EMBL/GenBank/DDBJ databases">
        <title>Opniocepnalus argus genome.</title>
        <authorList>
            <person name="Zhou C."/>
            <person name="Xiao S."/>
        </authorList>
    </citation>
    <scope>NUCLEOTIDE SEQUENCE [LARGE SCALE GENOMIC DNA]</scope>
    <source>
        <strain evidence="8">OARG1902GOOAL</strain>
        <tissue evidence="8">Muscle</tissue>
    </source>
</reference>
<dbReference type="SMART" id="SM00449">
    <property type="entry name" value="SPRY"/>
    <property type="match status" value="1"/>
</dbReference>
<name>A0A6G1Q6B2_CHAAH</name>
<feature type="coiled-coil region" evidence="5">
    <location>
        <begin position="191"/>
        <end position="228"/>
    </location>
</feature>
<sequence>MLAELVETLKKTELQAAPADHCYAGAGDLACDVCTGRKLKAFKTCLVCLARYCEEHLQPHYESPAFKNHQLVEPSVKLEETICSHHDEAMKLFCCTDQQCICYLCSMDEHKGHEILSASSERTKKQKELEVSQQKLLQIIQNRETELTMLEKEIQTINSSAIKATMNTDKISNELIDLIKKICSDVKQQIRTQQKTEVNCTKKLRENLQQEITELKKKNAKLEQLLRTEDPTQFLQSYPSLSQLTESTDSPDIKIPQPQYFEDVTAAVAATRDRIQVILSEKLMKFSLEETNRDDLLPLTEPKIRGDFLQYSRQITLDPNTANPFLVFSEGNRKVAFQINSRSYALHPNRFIHISQVLSKFGLTGRCYWEVEKNGKVAIAVSYKSISRSGDFKAPVFGYNEHSWVLHCSNNCSNYTFKHNNTTATVSGPPSSRIGVYLDHSAGILSFYSAGESMTLLHRVQTTFTQPLYAGLGLSVNEDTAELCQLIKI</sequence>
<reference evidence="9" key="2">
    <citation type="submission" date="2019-02" db="EMBL/GenBank/DDBJ databases">
        <title>Opniocepnalus argus Var Kimnra genome.</title>
        <authorList>
            <person name="Zhou C."/>
            <person name="Xiao S."/>
        </authorList>
    </citation>
    <scope>NUCLEOTIDE SEQUENCE [LARGE SCALE GENOMIC DNA]</scope>
</reference>
<dbReference type="PANTHER" id="PTHR25465">
    <property type="entry name" value="B-BOX DOMAIN CONTAINING"/>
    <property type="match status" value="1"/>
</dbReference>
<protein>
    <submittedName>
        <fullName evidence="8">Tripartite motif-containing protein 16 Estrogen-responsive B box protein</fullName>
    </submittedName>
</protein>
<dbReference type="Proteomes" id="UP000503349">
    <property type="component" value="Chromosome 13"/>
</dbReference>
<evidence type="ECO:0000259" key="6">
    <source>
        <dbReference type="PROSITE" id="PS50119"/>
    </source>
</evidence>
<evidence type="ECO:0000256" key="3">
    <source>
        <dbReference type="ARBA" id="ARBA00022833"/>
    </source>
</evidence>
<dbReference type="CDD" id="cd19842">
    <property type="entry name" value="Bbox1_TRIM25-like_C-IV"/>
    <property type="match status" value="1"/>
</dbReference>
<dbReference type="InterPro" id="IPR003877">
    <property type="entry name" value="SPRY_dom"/>
</dbReference>
<dbReference type="InterPro" id="IPR013320">
    <property type="entry name" value="ConA-like_dom_sf"/>
</dbReference>
<evidence type="ECO:0000259" key="7">
    <source>
        <dbReference type="PROSITE" id="PS50188"/>
    </source>
</evidence>
<dbReference type="Pfam" id="PF13765">
    <property type="entry name" value="PRY"/>
    <property type="match status" value="1"/>
</dbReference>
<dbReference type="CDD" id="cd16040">
    <property type="entry name" value="SPRY_PRY_SNTX"/>
    <property type="match status" value="1"/>
</dbReference>
<dbReference type="AlphaFoldDB" id="A0A6G1Q6B2"/>
<dbReference type="Pfam" id="PF00622">
    <property type="entry name" value="SPRY"/>
    <property type="match status" value="1"/>
</dbReference>
<dbReference type="Pfam" id="PF00643">
    <property type="entry name" value="zf-B_box"/>
    <property type="match status" value="1"/>
</dbReference>
<dbReference type="InterPro" id="IPR058030">
    <property type="entry name" value="TRIM8/14/16/25/29/45/65_CC"/>
</dbReference>
<dbReference type="PRINTS" id="PR01407">
    <property type="entry name" value="BUTYPHLNCDUF"/>
</dbReference>
<dbReference type="InterPro" id="IPR003879">
    <property type="entry name" value="Butyrophylin_SPRY"/>
</dbReference>
<keyword evidence="2 4" id="KW-0863">Zinc-finger</keyword>
<dbReference type="InterPro" id="IPR043136">
    <property type="entry name" value="B30.2/SPRY_sf"/>
</dbReference>
<dbReference type="SMART" id="SM00589">
    <property type="entry name" value="PRY"/>
    <property type="match status" value="1"/>
</dbReference>
<dbReference type="GO" id="GO:0005737">
    <property type="term" value="C:cytoplasm"/>
    <property type="evidence" value="ECO:0007669"/>
    <property type="project" value="UniProtKB-ARBA"/>
</dbReference>
<evidence type="ECO:0000313" key="8">
    <source>
        <dbReference type="EMBL" id="KAF3698047.1"/>
    </source>
</evidence>
<accession>A0A6G1Q6B2</accession>
<dbReference type="PROSITE" id="PS50188">
    <property type="entry name" value="B302_SPRY"/>
    <property type="match status" value="1"/>
</dbReference>
<dbReference type="SUPFAM" id="SSF57845">
    <property type="entry name" value="B-box zinc-binding domain"/>
    <property type="match status" value="1"/>
</dbReference>
<dbReference type="CDD" id="cd19769">
    <property type="entry name" value="Bbox2_TRIM16-like"/>
    <property type="match status" value="1"/>
</dbReference>
<dbReference type="EMBL" id="CM015724">
    <property type="protein sequence ID" value="KAF3698047.1"/>
    <property type="molecule type" value="Genomic_DNA"/>
</dbReference>
<proteinExistence type="predicted"/>
<dbReference type="SUPFAM" id="SSF49899">
    <property type="entry name" value="Concanavalin A-like lectins/glucanases"/>
    <property type="match status" value="1"/>
</dbReference>
<dbReference type="SMART" id="SM00336">
    <property type="entry name" value="BBOX"/>
    <property type="match status" value="1"/>
</dbReference>
<dbReference type="PROSITE" id="PS50119">
    <property type="entry name" value="ZF_BBOX"/>
    <property type="match status" value="1"/>
</dbReference>
<organism evidence="8 9">
    <name type="scientific">Channa argus</name>
    <name type="common">Northern snakehead</name>
    <name type="synonym">Ophicephalus argus</name>
    <dbReference type="NCBI Taxonomy" id="215402"/>
    <lineage>
        <taxon>Eukaryota</taxon>
        <taxon>Metazoa</taxon>
        <taxon>Chordata</taxon>
        <taxon>Craniata</taxon>
        <taxon>Vertebrata</taxon>
        <taxon>Euteleostomi</taxon>
        <taxon>Actinopterygii</taxon>
        <taxon>Neopterygii</taxon>
        <taxon>Teleostei</taxon>
        <taxon>Neoteleostei</taxon>
        <taxon>Acanthomorphata</taxon>
        <taxon>Anabantaria</taxon>
        <taxon>Anabantiformes</taxon>
        <taxon>Channoidei</taxon>
        <taxon>Channidae</taxon>
        <taxon>Channa</taxon>
    </lineage>
</organism>
<keyword evidence="5" id="KW-0175">Coiled coil</keyword>
<keyword evidence="9" id="KW-1185">Reference proteome</keyword>
<keyword evidence="3" id="KW-0862">Zinc</keyword>
<feature type="domain" description="B box-type" evidence="6">
    <location>
        <begin position="78"/>
        <end position="118"/>
    </location>
</feature>
<feature type="domain" description="B30.2/SPRY" evidence="7">
    <location>
        <begin position="295"/>
        <end position="489"/>
    </location>
</feature>
<evidence type="ECO:0000313" key="9">
    <source>
        <dbReference type="Proteomes" id="UP000503349"/>
    </source>
</evidence>
<dbReference type="GO" id="GO:0008270">
    <property type="term" value="F:zinc ion binding"/>
    <property type="evidence" value="ECO:0007669"/>
    <property type="project" value="UniProtKB-KW"/>
</dbReference>
<dbReference type="InterPro" id="IPR051051">
    <property type="entry name" value="E3_ubiq-ligase_TRIM/RNF"/>
</dbReference>
<evidence type="ECO:0000256" key="5">
    <source>
        <dbReference type="SAM" id="Coils"/>
    </source>
</evidence>
<evidence type="ECO:0000256" key="1">
    <source>
        <dbReference type="ARBA" id="ARBA00022723"/>
    </source>
</evidence>
<dbReference type="Gene3D" id="3.30.160.60">
    <property type="entry name" value="Classic Zinc Finger"/>
    <property type="match status" value="1"/>
</dbReference>
<dbReference type="PANTHER" id="PTHR25465:SF5">
    <property type="entry name" value="E3 UBIQUITIN_ISG15 LIGASE TRIM25-RELATED"/>
    <property type="match status" value="1"/>
</dbReference>
<dbReference type="Pfam" id="PF25600">
    <property type="entry name" value="TRIM_CC"/>
    <property type="match status" value="1"/>
</dbReference>